<feature type="binding site" evidence="7">
    <location>
        <position position="340"/>
    </location>
    <ligand>
        <name>GTP</name>
        <dbReference type="ChEBI" id="CHEBI:37565"/>
    </ligand>
</feature>
<dbReference type="Pfam" id="PF00503">
    <property type="entry name" value="G-alpha"/>
    <property type="match status" value="1"/>
</dbReference>
<dbReference type="InterPro" id="IPR011025">
    <property type="entry name" value="GproteinA_insert"/>
</dbReference>
<protein>
    <submittedName>
        <fullName evidence="9">G-protein alpha subunit</fullName>
    </submittedName>
</protein>
<accession>A0A8H8SWX1</accession>
<sequence>MGNCFSNNNDPEATRAHHEVERELKAHAKKQQVQIKVLLLGSGDSGKSTVLKQMRIIHNDKFTQQEVELYRQLVFNNIIRGAVMLGDALTLMQLQLSRENERFVEKLRSTSDLRDGEAYPMELLQPLQDLWGDAAAQQGWSRANEVALPENLYYFFGDLPRVFQRDYIPTTQDIIRCRAQTTGITETVFKLRGQELHLIDVGGQRSERRKWIHCFQDVTTILFLVSLNGYDQCLFEDSNANRMQDAMAIWDSICDSEYFRSTNIILFLNKNDLFSEKVKKSPIRRYFPDYEGPEGDAGEGRIYFRRRFLKLSSKSAAREPTSGRHSPPRKREIYTHFTNATDTALLRVVMAAVEDVLVAIKPQILDFTSTNFTSLETSLNNLNDLMDELSSSRYAKKLTRNNGVADTLDREGVRLWNASILLRGVQDQVEAESRKRAFASLRLAAFRLIEAGSDVPPTVESLVHLLQLASKTATALSECNDDRARSIMISAADYESQLKNLKTDDRDISKKEYATAQYYCGRMDAAWKDGNESVGFFMFEQATDERRLSTMSIPEIEEILGRALEIGKAALSRSWDKETDTDVTTPAAQSISSTADVKAATIGVKWFQKILQVLERVKHNERSSLPSLRETLLRSLARAYFASSGAVESNLERAEATIEELIQGKDTTKLDINLLWMKLAVLKRRGADSVQISNVFSLILDKLEFQEGNVMRPVMNPIILSAPPIDTHTPSFLREAQTMVSLSVNLAIVTMQELLDKALSSPDGNGYSFVGTITMALLLLTKSLQHSDAHGAAEKACQDIARRVDFVMEKTSAAACQLVLWRNGEASYKAKKWMEAADWFTLSASAAFQSMASAQSRSIRKAALCYIQQGEYNQASILVSRCSQDESFRQGSKRKTVETMLSTLDFDRKMLLLAIQLAHETKQKALLLAVLEAMYKTMQREPHVDAETEGITLVRCSIRIILDLLKEPLAAMTQLTDSLKTNFQRALDLVKLMASKNNLVLIAKDLSWLWRTAYNAAVTGCQDWEELVVAEILDVSRELMDVYSTTLAASQDSEVKQCILLSSFTATSGRLFVARRLGSTSQAIELYTRLARDISAFRERVNESLADGTFDGNDKLDYMINIFFTFEIEALCRIQEWQRIRAVVEAATEMECIMSSTLEAMADLLWSEDACPTDVLYSALEAMLRSSLRSKTISIDKFSRWLRALCTILLSRNRQQDRASALSFIEQAAEVIKDNKDESGDQQVYAHDEREWLLHVTFNTGVERFTVSDIEEAKRWIETATMLAGLVHNSGTVLEKINAVYQQVLAKHGAQLS</sequence>
<reference evidence="9" key="1">
    <citation type="submission" date="2020-05" db="EMBL/GenBank/DDBJ databases">
        <title>Evolutionary and genomic comparisons of hybrid uninucleate and nonhybrid Rhizoctonia fungi.</title>
        <authorList>
            <person name="Li C."/>
            <person name="Chen X."/>
        </authorList>
    </citation>
    <scope>NUCLEOTIDE SEQUENCE</scope>
    <source>
        <strain evidence="9">AG-1 IA</strain>
    </source>
</reference>
<dbReference type="InterPro" id="IPR013940">
    <property type="entry name" value="Spo22/ZIP4/TEX11"/>
</dbReference>
<dbReference type="SUPFAM" id="SSF47895">
    <property type="entry name" value="Transducin (alpha subunit), insertion domain"/>
    <property type="match status" value="1"/>
</dbReference>
<dbReference type="SUPFAM" id="SSF52540">
    <property type="entry name" value="P-loop containing nucleoside triphosphate hydrolases"/>
    <property type="match status" value="1"/>
</dbReference>
<evidence type="ECO:0000256" key="3">
    <source>
        <dbReference type="ARBA" id="ARBA00022842"/>
    </source>
</evidence>
<dbReference type="GO" id="GO:0051321">
    <property type="term" value="P:meiotic cell cycle"/>
    <property type="evidence" value="ECO:0007669"/>
    <property type="project" value="UniProtKB-KW"/>
</dbReference>
<keyword evidence="6" id="KW-0469">Meiosis</keyword>
<keyword evidence="5" id="KW-0807">Transducer</keyword>
<dbReference type="SMART" id="SM00275">
    <property type="entry name" value="G_alpha"/>
    <property type="match status" value="1"/>
</dbReference>
<dbReference type="PRINTS" id="PR00318">
    <property type="entry name" value="GPROTEINA"/>
</dbReference>
<dbReference type="GO" id="GO:0046872">
    <property type="term" value="F:metal ion binding"/>
    <property type="evidence" value="ECO:0007669"/>
    <property type="project" value="UniProtKB-KW"/>
</dbReference>
<dbReference type="GO" id="GO:0003924">
    <property type="term" value="F:GTPase activity"/>
    <property type="evidence" value="ECO:0007669"/>
    <property type="project" value="InterPro"/>
</dbReference>
<feature type="binding site" evidence="8">
    <location>
        <position position="181"/>
    </location>
    <ligand>
        <name>Mg(2+)</name>
        <dbReference type="ChEBI" id="CHEBI:18420"/>
    </ligand>
</feature>
<keyword evidence="2 7" id="KW-0547">Nucleotide-binding</keyword>
<proteinExistence type="predicted"/>
<dbReference type="PROSITE" id="PS51882">
    <property type="entry name" value="G_ALPHA"/>
    <property type="match status" value="1"/>
</dbReference>
<dbReference type="PANTHER" id="PTHR10218">
    <property type="entry name" value="GTP-BINDING PROTEIN ALPHA SUBUNIT"/>
    <property type="match status" value="1"/>
</dbReference>
<dbReference type="FunFam" id="3.40.50.300:FF:002307">
    <property type="entry name" value="Guanine nucleotide-binding protein G(k) subunit alpha"/>
    <property type="match status" value="1"/>
</dbReference>
<dbReference type="InterPro" id="IPR001019">
    <property type="entry name" value="Gprotein_alpha_su"/>
</dbReference>
<keyword evidence="1 8" id="KW-0479">Metal-binding</keyword>
<evidence type="ECO:0000256" key="1">
    <source>
        <dbReference type="ARBA" id="ARBA00022723"/>
    </source>
</evidence>
<dbReference type="KEGG" id="rsx:RhiXN_01069"/>
<dbReference type="GO" id="GO:0031683">
    <property type="term" value="F:G-protein beta/gamma-subunit complex binding"/>
    <property type="evidence" value="ECO:0007669"/>
    <property type="project" value="InterPro"/>
</dbReference>
<feature type="binding site" evidence="8">
    <location>
        <position position="48"/>
    </location>
    <ligand>
        <name>Mg(2+)</name>
        <dbReference type="ChEBI" id="CHEBI:18420"/>
    </ligand>
</feature>
<dbReference type="GO" id="GO:0005834">
    <property type="term" value="C:heterotrimeric G-protein complex"/>
    <property type="evidence" value="ECO:0007669"/>
    <property type="project" value="TreeGrafter"/>
</dbReference>
<dbReference type="CDD" id="cd00066">
    <property type="entry name" value="G-alpha"/>
    <property type="match status" value="1"/>
</dbReference>
<organism evidence="9 10">
    <name type="scientific">Rhizoctonia solani</name>
    <dbReference type="NCBI Taxonomy" id="456999"/>
    <lineage>
        <taxon>Eukaryota</taxon>
        <taxon>Fungi</taxon>
        <taxon>Dikarya</taxon>
        <taxon>Basidiomycota</taxon>
        <taxon>Agaricomycotina</taxon>
        <taxon>Agaricomycetes</taxon>
        <taxon>Cantharellales</taxon>
        <taxon>Ceratobasidiaceae</taxon>
        <taxon>Rhizoctonia</taxon>
    </lineage>
</organism>
<dbReference type="Pfam" id="PF08631">
    <property type="entry name" value="SPO22"/>
    <property type="match status" value="1"/>
</dbReference>
<dbReference type="GeneID" id="67023351"/>
<dbReference type="RefSeq" id="XP_043179900.1">
    <property type="nucleotide sequence ID" value="XM_043320888.1"/>
</dbReference>
<feature type="binding site" evidence="7">
    <location>
        <begin position="269"/>
        <end position="272"/>
    </location>
    <ligand>
        <name>GTP</name>
        <dbReference type="ChEBI" id="CHEBI:37565"/>
    </ligand>
</feature>
<evidence type="ECO:0000256" key="6">
    <source>
        <dbReference type="ARBA" id="ARBA00023254"/>
    </source>
</evidence>
<evidence type="ECO:0000256" key="4">
    <source>
        <dbReference type="ARBA" id="ARBA00023134"/>
    </source>
</evidence>
<dbReference type="GO" id="GO:0005525">
    <property type="term" value="F:GTP binding"/>
    <property type="evidence" value="ECO:0007669"/>
    <property type="project" value="UniProtKB-KW"/>
</dbReference>
<keyword evidence="4 7" id="KW-0342">GTP-binding</keyword>
<dbReference type="GO" id="GO:0005737">
    <property type="term" value="C:cytoplasm"/>
    <property type="evidence" value="ECO:0007669"/>
    <property type="project" value="TreeGrafter"/>
</dbReference>
<gene>
    <name evidence="9" type="ORF">RhiXN_01069</name>
</gene>
<evidence type="ECO:0000313" key="10">
    <source>
        <dbReference type="Proteomes" id="UP000650533"/>
    </source>
</evidence>
<dbReference type="Proteomes" id="UP000650533">
    <property type="component" value="Chromosome 4"/>
</dbReference>
<dbReference type="GO" id="GO:0000750">
    <property type="term" value="P:pheromone-dependent signal transduction involved in conjugation with cellular fusion"/>
    <property type="evidence" value="ECO:0007669"/>
    <property type="project" value="TreeGrafter"/>
</dbReference>
<evidence type="ECO:0000256" key="7">
    <source>
        <dbReference type="PIRSR" id="PIRSR601019-1"/>
    </source>
</evidence>
<evidence type="ECO:0000256" key="5">
    <source>
        <dbReference type="ARBA" id="ARBA00023224"/>
    </source>
</evidence>
<dbReference type="Gene3D" id="1.10.400.10">
    <property type="entry name" value="GI Alpha 1, domain 2-like"/>
    <property type="match status" value="1"/>
</dbReference>
<name>A0A8H8SWX1_9AGAM</name>
<dbReference type="GO" id="GO:0001664">
    <property type="term" value="F:G protein-coupled receptor binding"/>
    <property type="evidence" value="ECO:0007669"/>
    <property type="project" value="TreeGrafter"/>
</dbReference>
<dbReference type="GO" id="GO:0007186">
    <property type="term" value="P:G protein-coupled receptor signaling pathway"/>
    <property type="evidence" value="ECO:0007669"/>
    <property type="project" value="InterPro"/>
</dbReference>
<evidence type="ECO:0000313" key="9">
    <source>
        <dbReference type="EMBL" id="QRW19663.1"/>
    </source>
</evidence>
<dbReference type="EMBL" id="CP059661">
    <property type="protein sequence ID" value="QRW19663.1"/>
    <property type="molecule type" value="Genomic_DNA"/>
</dbReference>
<feature type="binding site" evidence="7">
    <location>
        <begin position="200"/>
        <end position="204"/>
    </location>
    <ligand>
        <name>GTP</name>
        <dbReference type="ChEBI" id="CHEBI:37565"/>
    </ligand>
</feature>
<dbReference type="InterPro" id="IPR027417">
    <property type="entry name" value="P-loop_NTPase"/>
</dbReference>
<dbReference type="PANTHER" id="PTHR10218:SF242">
    <property type="entry name" value="GUANINE NUCLEOTIDE-BINDING PROTEIN ALPHA-1 SUBUNIT"/>
    <property type="match status" value="1"/>
</dbReference>
<evidence type="ECO:0000256" key="2">
    <source>
        <dbReference type="ARBA" id="ARBA00022741"/>
    </source>
</evidence>
<keyword evidence="3 8" id="KW-0460">Magnesium</keyword>
<evidence type="ECO:0000256" key="8">
    <source>
        <dbReference type="PIRSR" id="PIRSR601019-2"/>
    </source>
</evidence>
<dbReference type="Gene3D" id="3.40.50.300">
    <property type="entry name" value="P-loop containing nucleotide triphosphate hydrolases"/>
    <property type="match status" value="1"/>
</dbReference>